<dbReference type="Pfam" id="PF07704">
    <property type="entry name" value="PSK_trans_fac"/>
    <property type="match status" value="1"/>
</dbReference>
<comment type="caution">
    <text evidence="1">The sequence shown here is derived from an EMBL/GenBank/DDBJ whole genome shotgun (WGS) entry which is preliminary data.</text>
</comment>
<sequence length="91" mass="10299">MGMNIKDPEVHAMARELAARRSTTVTNAVRQALSAELERSQHGEEEMASAVAARHARLQELLQRFRQIQWPEGVTSKELQDELYDDQGLPV</sequence>
<dbReference type="InterPro" id="IPR011660">
    <property type="entry name" value="VapB-like"/>
</dbReference>
<protein>
    <submittedName>
        <fullName evidence="1">Type II toxin-antitoxin system VapB family antitoxin</fullName>
    </submittedName>
</protein>
<keyword evidence="2" id="KW-1185">Reference proteome</keyword>
<dbReference type="EMBL" id="JAYGHX010000001">
    <property type="protein sequence ID" value="MEA5390280.1"/>
    <property type="molecule type" value="Genomic_DNA"/>
</dbReference>
<evidence type="ECO:0000313" key="2">
    <source>
        <dbReference type="Proteomes" id="UP001304461"/>
    </source>
</evidence>
<evidence type="ECO:0000313" key="1">
    <source>
        <dbReference type="EMBL" id="MEA5390280.1"/>
    </source>
</evidence>
<dbReference type="Proteomes" id="UP001304461">
    <property type="component" value="Unassembled WGS sequence"/>
</dbReference>
<reference evidence="1 2" key="1">
    <citation type="submission" date="2023-12" db="EMBL/GenBank/DDBJ databases">
        <title>Baltic Sea Cyanobacteria.</title>
        <authorList>
            <person name="Delbaje E."/>
            <person name="Fewer D.P."/>
            <person name="Shishido T.K."/>
        </authorList>
    </citation>
    <scope>NUCLEOTIDE SEQUENCE [LARGE SCALE GENOMIC DNA]</scope>
    <source>
        <strain evidence="1 2">UHCC 0139</strain>
    </source>
</reference>
<proteinExistence type="predicted"/>
<accession>A0ABU5RRA8</accession>
<gene>
    <name evidence="1" type="ORF">VB738_03295</name>
</gene>
<name>A0ABU5RRA8_9CYAN</name>
<dbReference type="RefSeq" id="WP_323304368.1">
    <property type="nucleotide sequence ID" value="NZ_JAYGHX010000001.1"/>
</dbReference>
<organism evidence="1 2">
    <name type="scientific">Cyanobium gracile UHCC 0139</name>
    <dbReference type="NCBI Taxonomy" id="3110308"/>
    <lineage>
        <taxon>Bacteria</taxon>
        <taxon>Bacillati</taxon>
        <taxon>Cyanobacteriota</taxon>
        <taxon>Cyanophyceae</taxon>
        <taxon>Synechococcales</taxon>
        <taxon>Prochlorococcaceae</taxon>
        <taxon>Cyanobium</taxon>
    </lineage>
</organism>